<comment type="caution">
    <text evidence="1">The sequence shown here is derived from an EMBL/GenBank/DDBJ whole genome shotgun (WGS) entry which is preliminary data.</text>
</comment>
<reference evidence="1" key="2">
    <citation type="journal article" date="2023" name="IMA Fungus">
        <title>Comparative genomic study of the Penicillium genus elucidates a diverse pangenome and 15 lateral gene transfer events.</title>
        <authorList>
            <person name="Petersen C."/>
            <person name="Sorensen T."/>
            <person name="Nielsen M.R."/>
            <person name="Sondergaard T.E."/>
            <person name="Sorensen J.L."/>
            <person name="Fitzpatrick D.A."/>
            <person name="Frisvad J.C."/>
            <person name="Nielsen K.L."/>
        </authorList>
    </citation>
    <scope>NUCLEOTIDE SEQUENCE</scope>
    <source>
        <strain evidence="1">IBT 34128</strain>
    </source>
</reference>
<keyword evidence="2" id="KW-1185">Reference proteome</keyword>
<dbReference type="RefSeq" id="XP_056514954.1">
    <property type="nucleotide sequence ID" value="XM_056653887.1"/>
</dbReference>
<organism evidence="1 2">
    <name type="scientific">Penicillium alfredii</name>
    <dbReference type="NCBI Taxonomy" id="1506179"/>
    <lineage>
        <taxon>Eukaryota</taxon>
        <taxon>Fungi</taxon>
        <taxon>Dikarya</taxon>
        <taxon>Ascomycota</taxon>
        <taxon>Pezizomycotina</taxon>
        <taxon>Eurotiomycetes</taxon>
        <taxon>Eurotiomycetidae</taxon>
        <taxon>Eurotiales</taxon>
        <taxon>Aspergillaceae</taxon>
        <taxon>Penicillium</taxon>
    </lineage>
</organism>
<accession>A0A9W9KHU7</accession>
<protein>
    <submittedName>
        <fullName evidence="1">Uncharacterized protein</fullName>
    </submittedName>
</protein>
<dbReference type="Proteomes" id="UP001141434">
    <property type="component" value="Unassembled WGS sequence"/>
</dbReference>
<dbReference type="GeneID" id="81393055"/>
<reference evidence="1" key="1">
    <citation type="submission" date="2022-11" db="EMBL/GenBank/DDBJ databases">
        <authorList>
            <person name="Petersen C."/>
        </authorList>
    </citation>
    <scope>NUCLEOTIDE SEQUENCE</scope>
    <source>
        <strain evidence="1">IBT 34128</strain>
    </source>
</reference>
<proteinExistence type="predicted"/>
<name>A0A9W9KHU7_9EURO</name>
<evidence type="ECO:0000313" key="2">
    <source>
        <dbReference type="Proteomes" id="UP001141434"/>
    </source>
</evidence>
<dbReference type="AlphaFoldDB" id="A0A9W9KHU7"/>
<sequence>MTSKAASLDRARRRAYHDGIASVDGCAIAIGSFFATDHFVVDDPPVVAADYPSVGVGVRIAVAAVAAGAPPTATETTKIDAGPPTELGREILTKTKALALPPSRLFGVKGARRPMALLTDHSCISYHRGGEENEGHVELHD</sequence>
<gene>
    <name evidence="1" type="ORF">NUU61_003305</name>
</gene>
<evidence type="ECO:0000313" key="1">
    <source>
        <dbReference type="EMBL" id="KAJ5105958.1"/>
    </source>
</evidence>
<dbReference type="EMBL" id="JAPMSZ010000004">
    <property type="protein sequence ID" value="KAJ5105958.1"/>
    <property type="molecule type" value="Genomic_DNA"/>
</dbReference>